<evidence type="ECO:0000256" key="2">
    <source>
        <dbReference type="ARBA" id="ARBA00004236"/>
    </source>
</evidence>
<dbReference type="GO" id="GO:0005230">
    <property type="term" value="F:extracellular ligand-gated monoatomic ion channel activity"/>
    <property type="evidence" value="ECO:0007669"/>
    <property type="project" value="InterPro"/>
</dbReference>
<feature type="transmembrane region" description="Helical" evidence="11">
    <location>
        <begin position="352"/>
        <end position="370"/>
    </location>
</feature>
<dbReference type="InterPro" id="IPR038050">
    <property type="entry name" value="Neuro_actylchol_rec"/>
</dbReference>
<dbReference type="Gene3D" id="2.70.170.10">
    <property type="entry name" value="Neurotransmitter-gated ion-channel ligand-binding domain"/>
    <property type="match status" value="1"/>
</dbReference>
<keyword evidence="15" id="KW-1185">Reference proteome</keyword>
<comment type="caution">
    <text evidence="14">The sequence shown here is derived from an EMBL/GenBank/DDBJ whole genome shotgun (WGS) entry which is preliminary data.</text>
</comment>
<keyword evidence="9 11" id="KW-0472">Membrane</keyword>
<dbReference type="AlphaFoldDB" id="A0A2A2LQU5"/>
<dbReference type="EMBL" id="LIAE01006505">
    <property type="protein sequence ID" value="PAV88631.1"/>
    <property type="molecule type" value="Genomic_DNA"/>
</dbReference>
<dbReference type="Pfam" id="PF02932">
    <property type="entry name" value="Neur_chan_memb"/>
    <property type="match status" value="1"/>
</dbReference>
<dbReference type="CDD" id="cd18990">
    <property type="entry name" value="LGIC_ECD_GABAAR"/>
    <property type="match status" value="1"/>
</dbReference>
<dbReference type="InterPro" id="IPR018000">
    <property type="entry name" value="Neurotransmitter_ion_chnl_CS"/>
</dbReference>
<keyword evidence="10 11" id="KW-0407">Ion channel</keyword>
<evidence type="ECO:0000256" key="11">
    <source>
        <dbReference type="RuleBase" id="RU000687"/>
    </source>
</evidence>
<accession>A0A2A2LQU5</accession>
<keyword evidence="3 11" id="KW-0813">Transport</keyword>
<dbReference type="PANTHER" id="PTHR18945">
    <property type="entry name" value="NEUROTRANSMITTER GATED ION CHANNEL"/>
    <property type="match status" value="1"/>
</dbReference>
<evidence type="ECO:0000256" key="1">
    <source>
        <dbReference type="ARBA" id="ARBA00004141"/>
    </source>
</evidence>
<dbReference type="FunFam" id="1.20.58.390:FF:000076">
    <property type="entry name" value="Glutamate-gated chloride channel, putative"/>
    <property type="match status" value="1"/>
</dbReference>
<dbReference type="InterPro" id="IPR036734">
    <property type="entry name" value="Neur_chan_lig-bd_sf"/>
</dbReference>
<gene>
    <name evidence="14" type="ORF">WR25_05244</name>
</gene>
<evidence type="ECO:0000256" key="3">
    <source>
        <dbReference type="ARBA" id="ARBA00022448"/>
    </source>
</evidence>
<dbReference type="Gene3D" id="1.20.58.390">
    <property type="entry name" value="Neurotransmitter-gated ion-channel transmembrane domain"/>
    <property type="match status" value="1"/>
</dbReference>
<dbReference type="InterPro" id="IPR006028">
    <property type="entry name" value="GABAA/Glycine_rcpt"/>
</dbReference>
<dbReference type="Pfam" id="PF02931">
    <property type="entry name" value="Neur_chan_LBD"/>
    <property type="match status" value="1"/>
</dbReference>
<evidence type="ECO:0008006" key="16">
    <source>
        <dbReference type="Google" id="ProtNLM"/>
    </source>
</evidence>
<comment type="subcellular location">
    <subcellularLocation>
        <location evidence="2">Cell membrane</location>
    </subcellularLocation>
    <subcellularLocation>
        <location evidence="1">Membrane</location>
        <topology evidence="1">Multi-pass membrane protein</topology>
    </subcellularLocation>
</comment>
<evidence type="ECO:0000259" key="12">
    <source>
        <dbReference type="Pfam" id="PF02931"/>
    </source>
</evidence>
<dbReference type="SUPFAM" id="SSF63712">
    <property type="entry name" value="Nicotinic receptor ligand binding domain-like"/>
    <property type="match status" value="1"/>
</dbReference>
<keyword evidence="8 11" id="KW-0406">Ion transport</keyword>
<evidence type="ECO:0000256" key="9">
    <source>
        <dbReference type="ARBA" id="ARBA00023136"/>
    </source>
</evidence>
<dbReference type="GO" id="GO:0004888">
    <property type="term" value="F:transmembrane signaling receptor activity"/>
    <property type="evidence" value="ECO:0007669"/>
    <property type="project" value="InterPro"/>
</dbReference>
<dbReference type="OrthoDB" id="8890589at2759"/>
<feature type="transmembrane region" description="Helical" evidence="11">
    <location>
        <begin position="294"/>
        <end position="314"/>
    </location>
</feature>
<dbReference type="FunFam" id="2.70.170.10:FF:000074">
    <property type="entry name" value="Uncharacterized protein"/>
    <property type="match status" value="1"/>
</dbReference>
<sequence length="513" mass="60247">MKSFLFFGIFYQYFFSTLQQRHPMDNYGKRRDYHQWSLDRRYPYEDRPIQAESLGEDDKLPIEASGSATLFSHGETRDFLQFLKRINYDHRQVPENRRGEAVMVEVSVVVSNIRSVSEVTMDYALELFYRESWTDNRLRYDKRLFNNKTELFLHESYTNFLWFPDTFVPNAIASKNPQRHSISHRSLLRLSEKGTILYSRRISLICECTMDLTLFPFDRQLCKLGIESYGYTADQVIYKWSNGTREAIRLAKIRLPDFTINSVYVTRHMEEYATGNYSRLYACFVFTRSSGFCFLQLIIPSTAIVITAWVALWIETEMEFQDMISIILAITFLIFSYNELMPRVSYIKAMDFYLGVCFMICFLSLIKLALMKYMRQAIAVNSFPSSHHNAIPPLPDLSQISTRRRNKLLRQSGLRAISTTSPTKYKYPPTLLDDDIPMEKNKKWLISQKISGLFEFQITPAAVHRFHWISQMLFLFGFVTFCLFYFLVYPNLQVENLDPACDPNKAEHVAPID</sequence>
<comment type="similarity">
    <text evidence="11">Belongs to the ligand-gated ion channel (TC 1.A.9) family.</text>
</comment>
<dbReference type="GO" id="GO:0005886">
    <property type="term" value="C:plasma membrane"/>
    <property type="evidence" value="ECO:0007669"/>
    <property type="project" value="UniProtKB-SubCell"/>
</dbReference>
<evidence type="ECO:0000256" key="7">
    <source>
        <dbReference type="ARBA" id="ARBA00022989"/>
    </source>
</evidence>
<evidence type="ECO:0000259" key="13">
    <source>
        <dbReference type="Pfam" id="PF02932"/>
    </source>
</evidence>
<evidence type="ECO:0000256" key="6">
    <source>
        <dbReference type="ARBA" id="ARBA00022729"/>
    </source>
</evidence>
<evidence type="ECO:0000256" key="5">
    <source>
        <dbReference type="ARBA" id="ARBA00022692"/>
    </source>
</evidence>
<name>A0A2A2LQU5_9BILA</name>
<dbReference type="InterPro" id="IPR036719">
    <property type="entry name" value="Neuro-gated_channel_TM_sf"/>
</dbReference>
<feature type="domain" description="Neurotransmitter-gated ion-channel ligand-binding" evidence="12">
    <location>
        <begin position="87"/>
        <end position="286"/>
    </location>
</feature>
<dbReference type="InterPro" id="IPR006029">
    <property type="entry name" value="Neurotrans-gated_channel_TM"/>
</dbReference>
<evidence type="ECO:0000313" key="15">
    <source>
        <dbReference type="Proteomes" id="UP000218231"/>
    </source>
</evidence>
<keyword evidence="4" id="KW-1003">Cell membrane</keyword>
<protein>
    <recommendedName>
        <fullName evidence="16">Neurotransmitter-gated ion-channel ligand-binding domain-containing protein</fullName>
    </recommendedName>
</protein>
<evidence type="ECO:0000313" key="14">
    <source>
        <dbReference type="EMBL" id="PAV88631.1"/>
    </source>
</evidence>
<dbReference type="PRINTS" id="PR00252">
    <property type="entry name" value="NRIONCHANNEL"/>
</dbReference>
<dbReference type="SUPFAM" id="SSF90112">
    <property type="entry name" value="Neurotransmitter-gated ion-channel transmembrane pore"/>
    <property type="match status" value="1"/>
</dbReference>
<feature type="domain" description="Neurotransmitter-gated ion-channel transmembrane" evidence="13">
    <location>
        <begin position="297"/>
        <end position="413"/>
    </location>
</feature>
<keyword evidence="6" id="KW-0732">Signal</keyword>
<keyword evidence="7 11" id="KW-1133">Transmembrane helix</keyword>
<dbReference type="InterPro" id="IPR006202">
    <property type="entry name" value="Neur_chan_lig-bd"/>
</dbReference>
<dbReference type="PROSITE" id="PS00236">
    <property type="entry name" value="NEUROTR_ION_CHANNEL"/>
    <property type="match status" value="1"/>
</dbReference>
<keyword evidence="5 11" id="KW-0812">Transmembrane</keyword>
<dbReference type="InterPro" id="IPR006201">
    <property type="entry name" value="Neur_channel"/>
</dbReference>
<proteinExistence type="inferred from homology"/>
<organism evidence="14 15">
    <name type="scientific">Diploscapter pachys</name>
    <dbReference type="NCBI Taxonomy" id="2018661"/>
    <lineage>
        <taxon>Eukaryota</taxon>
        <taxon>Metazoa</taxon>
        <taxon>Ecdysozoa</taxon>
        <taxon>Nematoda</taxon>
        <taxon>Chromadorea</taxon>
        <taxon>Rhabditida</taxon>
        <taxon>Rhabditina</taxon>
        <taxon>Rhabditomorpha</taxon>
        <taxon>Rhabditoidea</taxon>
        <taxon>Rhabditidae</taxon>
        <taxon>Diploscapter</taxon>
    </lineage>
</organism>
<reference evidence="14 15" key="1">
    <citation type="journal article" date="2017" name="Curr. Biol.">
        <title>Genome architecture and evolution of a unichromosomal asexual nematode.</title>
        <authorList>
            <person name="Fradin H."/>
            <person name="Zegar C."/>
            <person name="Gutwein M."/>
            <person name="Lucas J."/>
            <person name="Kovtun M."/>
            <person name="Corcoran D."/>
            <person name="Baugh L.R."/>
            <person name="Kiontke K."/>
            <person name="Gunsalus K."/>
            <person name="Fitch D.H."/>
            <person name="Piano F."/>
        </authorList>
    </citation>
    <scope>NUCLEOTIDE SEQUENCE [LARGE SCALE GENOMIC DNA]</scope>
    <source>
        <strain evidence="14">PF1309</strain>
    </source>
</reference>
<dbReference type="PRINTS" id="PR00253">
    <property type="entry name" value="GABAARECEPTR"/>
</dbReference>
<evidence type="ECO:0000256" key="10">
    <source>
        <dbReference type="ARBA" id="ARBA00023303"/>
    </source>
</evidence>
<feature type="transmembrane region" description="Helical" evidence="11">
    <location>
        <begin position="472"/>
        <end position="489"/>
    </location>
</feature>
<feature type="transmembrane region" description="Helical" evidence="11">
    <location>
        <begin position="323"/>
        <end position="340"/>
    </location>
</feature>
<dbReference type="Proteomes" id="UP000218231">
    <property type="component" value="Unassembled WGS sequence"/>
</dbReference>
<evidence type="ECO:0000256" key="4">
    <source>
        <dbReference type="ARBA" id="ARBA00022475"/>
    </source>
</evidence>
<dbReference type="STRING" id="2018661.A0A2A2LQU5"/>
<evidence type="ECO:0000256" key="8">
    <source>
        <dbReference type="ARBA" id="ARBA00023065"/>
    </source>
</evidence>